<dbReference type="Proteomes" id="UP000780801">
    <property type="component" value="Unassembled WGS sequence"/>
</dbReference>
<feature type="transmembrane region" description="Helical" evidence="8">
    <location>
        <begin position="231"/>
        <end position="250"/>
    </location>
</feature>
<comment type="subcellular location">
    <subcellularLocation>
        <location evidence="1">Membrane</location>
        <topology evidence="1">Multi-pass membrane protein</topology>
    </subcellularLocation>
</comment>
<evidence type="ECO:0000259" key="9">
    <source>
        <dbReference type="Pfam" id="PF01490"/>
    </source>
</evidence>
<evidence type="ECO:0000256" key="8">
    <source>
        <dbReference type="SAM" id="Phobius"/>
    </source>
</evidence>
<comment type="caution">
    <text evidence="10">The sequence shown here is derived from an EMBL/GenBank/DDBJ whole genome shotgun (WGS) entry which is preliminary data.</text>
</comment>
<reference evidence="10" key="1">
    <citation type="journal article" date="2020" name="Fungal Divers.">
        <title>Resolving the Mortierellaceae phylogeny through synthesis of multi-gene phylogenetics and phylogenomics.</title>
        <authorList>
            <person name="Vandepol N."/>
            <person name="Liber J."/>
            <person name="Desiro A."/>
            <person name="Na H."/>
            <person name="Kennedy M."/>
            <person name="Barry K."/>
            <person name="Grigoriev I.V."/>
            <person name="Miller A.N."/>
            <person name="O'Donnell K."/>
            <person name="Stajich J.E."/>
            <person name="Bonito G."/>
        </authorList>
    </citation>
    <scope>NUCLEOTIDE SEQUENCE</scope>
    <source>
        <strain evidence="10">KOD1015</strain>
    </source>
</reference>
<gene>
    <name evidence="10" type="ORF">BGW38_009207</name>
</gene>
<keyword evidence="6 8" id="KW-1133">Transmembrane helix</keyword>
<feature type="transmembrane region" description="Helical" evidence="8">
    <location>
        <begin position="176"/>
        <end position="200"/>
    </location>
</feature>
<evidence type="ECO:0000313" key="11">
    <source>
        <dbReference type="Proteomes" id="UP000780801"/>
    </source>
</evidence>
<organism evidence="10 11">
    <name type="scientific">Lunasporangiospora selenospora</name>
    <dbReference type="NCBI Taxonomy" id="979761"/>
    <lineage>
        <taxon>Eukaryota</taxon>
        <taxon>Fungi</taxon>
        <taxon>Fungi incertae sedis</taxon>
        <taxon>Mucoromycota</taxon>
        <taxon>Mortierellomycotina</taxon>
        <taxon>Mortierellomycetes</taxon>
        <taxon>Mortierellales</taxon>
        <taxon>Mortierellaceae</taxon>
        <taxon>Lunasporangiospora</taxon>
    </lineage>
</organism>
<keyword evidence="11" id="KW-1185">Reference proteome</keyword>
<evidence type="ECO:0000256" key="6">
    <source>
        <dbReference type="ARBA" id="ARBA00022989"/>
    </source>
</evidence>
<evidence type="ECO:0000313" key="10">
    <source>
        <dbReference type="EMBL" id="KAF9583544.1"/>
    </source>
</evidence>
<feature type="transmembrane region" description="Helical" evidence="8">
    <location>
        <begin position="373"/>
        <end position="395"/>
    </location>
</feature>
<keyword evidence="7 8" id="KW-0472">Membrane</keyword>
<evidence type="ECO:0000256" key="4">
    <source>
        <dbReference type="ARBA" id="ARBA00022692"/>
    </source>
</evidence>
<feature type="transmembrane region" description="Helical" evidence="8">
    <location>
        <begin position="262"/>
        <end position="285"/>
    </location>
</feature>
<dbReference type="PANTHER" id="PTHR22950:SF692">
    <property type="entry name" value="TRANSMEMBRANE AMINO ACID TRANSPORTER FAMILY PROTEIN"/>
    <property type="match status" value="1"/>
</dbReference>
<evidence type="ECO:0000256" key="1">
    <source>
        <dbReference type="ARBA" id="ARBA00004141"/>
    </source>
</evidence>
<feature type="transmembrane region" description="Helical" evidence="8">
    <location>
        <begin position="346"/>
        <end position="367"/>
    </location>
</feature>
<protein>
    <recommendedName>
        <fullName evidence="9">Amino acid transporter transmembrane domain-containing protein</fullName>
    </recommendedName>
</protein>
<feature type="transmembrane region" description="Helical" evidence="8">
    <location>
        <begin position="305"/>
        <end position="325"/>
    </location>
</feature>
<feature type="transmembrane region" description="Helical" evidence="8">
    <location>
        <begin position="40"/>
        <end position="59"/>
    </location>
</feature>
<dbReference type="EMBL" id="JAABOA010000668">
    <property type="protein sequence ID" value="KAF9583544.1"/>
    <property type="molecule type" value="Genomic_DNA"/>
</dbReference>
<keyword evidence="3" id="KW-0813">Transport</keyword>
<evidence type="ECO:0000256" key="5">
    <source>
        <dbReference type="ARBA" id="ARBA00022970"/>
    </source>
</evidence>
<dbReference type="GO" id="GO:0015179">
    <property type="term" value="F:L-amino acid transmembrane transporter activity"/>
    <property type="evidence" value="ECO:0007669"/>
    <property type="project" value="TreeGrafter"/>
</dbReference>
<evidence type="ECO:0000256" key="2">
    <source>
        <dbReference type="ARBA" id="ARBA00008066"/>
    </source>
</evidence>
<feature type="domain" description="Amino acid transporter transmembrane" evidence="9">
    <location>
        <begin position="34"/>
        <end position="427"/>
    </location>
</feature>
<feature type="transmembrane region" description="Helical" evidence="8">
    <location>
        <begin position="65"/>
        <end position="82"/>
    </location>
</feature>
<dbReference type="Pfam" id="PF01490">
    <property type="entry name" value="Aa_trans"/>
    <property type="match status" value="1"/>
</dbReference>
<comment type="similarity">
    <text evidence="2">Belongs to the amino acid/polyamine transporter 2 family.</text>
</comment>
<keyword evidence="4 8" id="KW-0812">Transmembrane</keyword>
<feature type="transmembrane region" description="Helical" evidence="8">
    <location>
        <begin position="407"/>
        <end position="427"/>
    </location>
</feature>
<feature type="transmembrane region" description="Helical" evidence="8">
    <location>
        <begin position="152"/>
        <end position="169"/>
    </location>
</feature>
<dbReference type="OrthoDB" id="40134at2759"/>
<evidence type="ECO:0000256" key="7">
    <source>
        <dbReference type="ARBA" id="ARBA00023136"/>
    </source>
</evidence>
<evidence type="ECO:0000256" key="3">
    <source>
        <dbReference type="ARBA" id="ARBA00022448"/>
    </source>
</evidence>
<sequence length="445" mass="48207">MTKNTEKSYEVDVESVASSGSIDGDIYANAPAGRATNFQAYVNVVSVLAGAGTLGLPAALRDAGWVSLIILALACAMAIYSNQKLIKCLYYDGRNRLREYPDVAAAAFGLPGRIVATFFYNSIALGGPILYLILTGNNIHDLASSVGSDITLRQWIMIAAGIMVIPIVLTKTMREVAFLSIFGALSTAIVVVIVMIAAIINSKDLGDMVVKPNGSVGPIIHENIIPRNLPLALATFAFSYGGNVIFPHVEESMKDKRSWNKIVMWGMLTVTVLYFMCSISGYAVYGDIVESPIYKNLPGGAVRTVSTIIITIHVLLAIPLFMTTFNLQIEAALKLESRGLSKKMEWIYRGILRTLSMILVATVALFFPYFGQMMALLGALSDAMLTFVFPVVFYLKLYGYKNIGKAELCVMAFIIIVGTAGSAIGTVDAVKELAKAYRGELDHKM</sequence>
<dbReference type="GO" id="GO:0005774">
    <property type="term" value="C:vacuolar membrane"/>
    <property type="evidence" value="ECO:0007669"/>
    <property type="project" value="TreeGrafter"/>
</dbReference>
<keyword evidence="5" id="KW-0029">Amino-acid transport</keyword>
<accession>A0A9P6FXX2</accession>
<dbReference type="InterPro" id="IPR013057">
    <property type="entry name" value="AA_transpt_TM"/>
</dbReference>
<proteinExistence type="inferred from homology"/>
<dbReference type="PANTHER" id="PTHR22950">
    <property type="entry name" value="AMINO ACID TRANSPORTER"/>
    <property type="match status" value="1"/>
</dbReference>
<name>A0A9P6FXX2_9FUNG</name>
<feature type="transmembrane region" description="Helical" evidence="8">
    <location>
        <begin position="103"/>
        <end position="132"/>
    </location>
</feature>
<dbReference type="AlphaFoldDB" id="A0A9P6FXX2"/>